<evidence type="ECO:0000313" key="3">
    <source>
        <dbReference type="Proteomes" id="UP000314294"/>
    </source>
</evidence>
<evidence type="ECO:0000256" key="1">
    <source>
        <dbReference type="SAM" id="MobiDB-lite"/>
    </source>
</evidence>
<feature type="compositionally biased region" description="Basic and acidic residues" evidence="1">
    <location>
        <begin position="36"/>
        <end position="52"/>
    </location>
</feature>
<organism evidence="2 3">
    <name type="scientific">Liparis tanakae</name>
    <name type="common">Tanaka's snailfish</name>
    <dbReference type="NCBI Taxonomy" id="230148"/>
    <lineage>
        <taxon>Eukaryota</taxon>
        <taxon>Metazoa</taxon>
        <taxon>Chordata</taxon>
        <taxon>Craniata</taxon>
        <taxon>Vertebrata</taxon>
        <taxon>Euteleostomi</taxon>
        <taxon>Actinopterygii</taxon>
        <taxon>Neopterygii</taxon>
        <taxon>Teleostei</taxon>
        <taxon>Neoteleostei</taxon>
        <taxon>Acanthomorphata</taxon>
        <taxon>Eupercaria</taxon>
        <taxon>Perciformes</taxon>
        <taxon>Cottioidei</taxon>
        <taxon>Cottales</taxon>
        <taxon>Liparidae</taxon>
        <taxon>Liparis</taxon>
    </lineage>
</organism>
<accession>A0A4Z2EM53</accession>
<name>A0A4Z2EM53_9TELE</name>
<evidence type="ECO:0000313" key="2">
    <source>
        <dbReference type="EMBL" id="TNN29432.1"/>
    </source>
</evidence>
<keyword evidence="3" id="KW-1185">Reference proteome</keyword>
<gene>
    <name evidence="2" type="ORF">EYF80_060419</name>
</gene>
<proteinExistence type="predicted"/>
<reference evidence="2 3" key="1">
    <citation type="submission" date="2019-03" db="EMBL/GenBank/DDBJ databases">
        <title>First draft genome of Liparis tanakae, snailfish: a comprehensive survey of snailfish specific genes.</title>
        <authorList>
            <person name="Kim W."/>
            <person name="Song I."/>
            <person name="Jeong J.-H."/>
            <person name="Kim D."/>
            <person name="Kim S."/>
            <person name="Ryu S."/>
            <person name="Song J.Y."/>
            <person name="Lee S.K."/>
        </authorList>
    </citation>
    <scope>NUCLEOTIDE SEQUENCE [LARGE SCALE GENOMIC DNA]</scope>
    <source>
        <tissue evidence="2">Muscle</tissue>
    </source>
</reference>
<dbReference type="EMBL" id="SRLO01005660">
    <property type="protein sequence ID" value="TNN29432.1"/>
    <property type="molecule type" value="Genomic_DNA"/>
</dbReference>
<comment type="caution">
    <text evidence="2">The sequence shown here is derived from an EMBL/GenBank/DDBJ whole genome shotgun (WGS) entry which is preliminary data.</text>
</comment>
<sequence length="73" mass="7767">MHATPSEAAILETAIRLPKCGEHIDIYSNSQGSGGGRREGARREGARREGAREGCTLSVNPTPWSCSAAEQVQ</sequence>
<dbReference type="Proteomes" id="UP000314294">
    <property type="component" value="Unassembled WGS sequence"/>
</dbReference>
<feature type="region of interest" description="Disordered" evidence="1">
    <location>
        <begin position="26"/>
        <end position="60"/>
    </location>
</feature>
<dbReference type="AlphaFoldDB" id="A0A4Z2EM53"/>
<protein>
    <submittedName>
        <fullName evidence="2">Uncharacterized protein</fullName>
    </submittedName>
</protein>